<dbReference type="SMART" id="SM00028">
    <property type="entry name" value="TPR"/>
    <property type="match status" value="11"/>
</dbReference>
<name>A0ABV8MWS0_9NEIS</name>
<feature type="repeat" description="TPR" evidence="1">
    <location>
        <begin position="113"/>
        <end position="146"/>
    </location>
</feature>
<feature type="repeat" description="TPR" evidence="1">
    <location>
        <begin position="453"/>
        <end position="486"/>
    </location>
</feature>
<gene>
    <name evidence="2" type="ORF">ACFOW7_20845</name>
</gene>
<feature type="repeat" description="TPR" evidence="1">
    <location>
        <begin position="249"/>
        <end position="282"/>
    </location>
</feature>
<dbReference type="PROSITE" id="PS50005">
    <property type="entry name" value="TPR"/>
    <property type="match status" value="8"/>
</dbReference>
<dbReference type="PROSITE" id="PS50293">
    <property type="entry name" value="TPR_REGION"/>
    <property type="match status" value="4"/>
</dbReference>
<dbReference type="PANTHER" id="PTHR44366">
    <property type="entry name" value="UDP-N-ACETYLGLUCOSAMINE--PEPTIDE N-ACETYLGLUCOSAMINYLTRANSFERASE 110 KDA SUBUNIT"/>
    <property type="match status" value="1"/>
</dbReference>
<dbReference type="EMBL" id="JBHSBU010000002">
    <property type="protein sequence ID" value="MFC4161789.1"/>
    <property type="molecule type" value="Genomic_DNA"/>
</dbReference>
<feature type="repeat" description="TPR" evidence="1">
    <location>
        <begin position="419"/>
        <end position="452"/>
    </location>
</feature>
<protein>
    <submittedName>
        <fullName evidence="2">Tetratricopeptide repeat protein</fullName>
    </submittedName>
</protein>
<dbReference type="InterPro" id="IPR019734">
    <property type="entry name" value="TPR_rpt"/>
</dbReference>
<feature type="repeat" description="TPR" evidence="1">
    <location>
        <begin position="79"/>
        <end position="112"/>
    </location>
</feature>
<reference evidence="3" key="1">
    <citation type="journal article" date="2019" name="Int. J. Syst. Evol. Microbiol.">
        <title>The Global Catalogue of Microorganisms (GCM) 10K type strain sequencing project: providing services to taxonomists for standard genome sequencing and annotation.</title>
        <authorList>
            <consortium name="The Broad Institute Genomics Platform"/>
            <consortium name="The Broad Institute Genome Sequencing Center for Infectious Disease"/>
            <person name="Wu L."/>
            <person name="Ma J."/>
        </authorList>
    </citation>
    <scope>NUCLEOTIDE SEQUENCE [LARGE SCALE GENOMIC DNA]</scope>
    <source>
        <strain evidence="3">LMG 29894</strain>
    </source>
</reference>
<dbReference type="RefSeq" id="WP_378168305.1">
    <property type="nucleotide sequence ID" value="NZ_JBHSBU010000002.1"/>
</dbReference>
<sequence>MSHSAAQMTVAQALQIALQSHQQGRWQEAANLYQRVLDADPNNVNALHLLGLLIYQAERNYPLAEQFIRRALALHPTWPEALNNLGSVLRDSGRLVEALEYFQQARTLKPDYAEAAFNTGLCQQQLGQHREAVESLRQALALQPNRLQLRLLLCQSNRMLGRHGDVRAHAKTIPPTAAEYPQAQVELGLSLLVENGPTAARDHFARLIERFPKFGPARLQYAYVRTLCGETSQGIAELETLVAEDPSLIDGWLQLGNSRLASGQAEAAVAAFDRALALAPNLIEAALPRTQALLNLGRKEEALLQLQRYFGAKPDDTGALRAAIDLLTERRAWNEAADYCRRLHELEPSGVNIRISLAKLLNEAHRYQESIAVLRALLTELPEQVEALNLLAVALGETDQIDEAITLCQRAIEIEPSDGAAYSNLGNLYRRIDRQSEAEASYRRGLELNPAWPEGLNNLANSLKDQGRYREALATYRQALELSPDFAGCWSNLGNLYSKLGRHHEALEAFESGVAASPLLAETHVNAALVQLSLGHFEAGWRNFEWRFRGRERRDYPMPPCPARPEVRLPSELMPIDWRDRRVVLLKDQGLGDELFFLRFAQVARARGAYLMYVPDERVQPLIEHLPLIERFCRDGEDVDRVDYVFAIADLPMLLEADQVEDIPPSLPLQIKPAAAEAVAARFSELGLGQRPLLGVTWRGGSEVKRNGALSKQIDAGRIAALLRDLPVDIAILQRNPSAAELASFEAELGRPVFDLSALNADLEQMLALLARLDDYVGVSNTNMHLALGIGKTARVLVPNPADYRWMAEGDSSPWFPGFSVYREQPPEEDRPDADPWQTALERLRSDLTAAFLR</sequence>
<keyword evidence="1" id="KW-0802">TPR repeat</keyword>
<comment type="caution">
    <text evidence="2">The sequence shown here is derived from an EMBL/GenBank/DDBJ whole genome shotgun (WGS) entry which is preliminary data.</text>
</comment>
<dbReference type="Pfam" id="PF13424">
    <property type="entry name" value="TPR_12"/>
    <property type="match status" value="2"/>
</dbReference>
<dbReference type="InterPro" id="IPR037919">
    <property type="entry name" value="OGT"/>
</dbReference>
<dbReference type="Pfam" id="PF13181">
    <property type="entry name" value="TPR_8"/>
    <property type="match status" value="1"/>
</dbReference>
<evidence type="ECO:0000313" key="3">
    <source>
        <dbReference type="Proteomes" id="UP001595791"/>
    </source>
</evidence>
<dbReference type="Gene3D" id="1.25.40.10">
    <property type="entry name" value="Tetratricopeptide repeat domain"/>
    <property type="match status" value="3"/>
</dbReference>
<evidence type="ECO:0000256" key="1">
    <source>
        <dbReference type="PROSITE-ProRule" id="PRU00339"/>
    </source>
</evidence>
<dbReference type="PANTHER" id="PTHR44366:SF1">
    <property type="entry name" value="UDP-N-ACETYLGLUCOSAMINE--PEPTIDE N-ACETYLGLUCOSAMINYLTRANSFERASE 110 KDA SUBUNIT"/>
    <property type="match status" value="1"/>
</dbReference>
<dbReference type="Pfam" id="PF13414">
    <property type="entry name" value="TPR_11"/>
    <property type="match status" value="2"/>
</dbReference>
<dbReference type="Proteomes" id="UP001595791">
    <property type="component" value="Unassembled WGS sequence"/>
</dbReference>
<organism evidence="2 3">
    <name type="scientific">Chitinimonas lacunae</name>
    <dbReference type="NCBI Taxonomy" id="1963018"/>
    <lineage>
        <taxon>Bacteria</taxon>
        <taxon>Pseudomonadati</taxon>
        <taxon>Pseudomonadota</taxon>
        <taxon>Betaproteobacteria</taxon>
        <taxon>Neisseriales</taxon>
        <taxon>Chitinibacteraceae</taxon>
        <taxon>Chitinimonas</taxon>
    </lineage>
</organism>
<accession>A0ABV8MWS0</accession>
<dbReference type="InterPro" id="IPR011990">
    <property type="entry name" value="TPR-like_helical_dom_sf"/>
</dbReference>
<proteinExistence type="predicted"/>
<dbReference type="SUPFAM" id="SSF48452">
    <property type="entry name" value="TPR-like"/>
    <property type="match status" value="2"/>
</dbReference>
<feature type="repeat" description="TPR" evidence="1">
    <location>
        <begin position="10"/>
        <end position="43"/>
    </location>
</feature>
<keyword evidence="3" id="KW-1185">Reference proteome</keyword>
<feature type="repeat" description="TPR" evidence="1">
    <location>
        <begin position="385"/>
        <end position="418"/>
    </location>
</feature>
<evidence type="ECO:0000313" key="2">
    <source>
        <dbReference type="EMBL" id="MFC4161789.1"/>
    </source>
</evidence>
<feature type="repeat" description="TPR" evidence="1">
    <location>
        <begin position="487"/>
        <end position="520"/>
    </location>
</feature>
<dbReference type="SUPFAM" id="SSF53756">
    <property type="entry name" value="UDP-Glycosyltransferase/glycogen phosphorylase"/>
    <property type="match status" value="1"/>
</dbReference>